<comment type="caution">
    <text evidence="1">The sequence shown here is derived from an EMBL/GenBank/DDBJ whole genome shotgun (WGS) entry which is preliminary data.</text>
</comment>
<protein>
    <submittedName>
        <fullName evidence="1">Uncharacterized protein</fullName>
    </submittedName>
</protein>
<name>A0ACC1CR38_9NEOP</name>
<organism evidence="1 2">
    <name type="scientific">Dendrolimus kikuchii</name>
    <dbReference type="NCBI Taxonomy" id="765133"/>
    <lineage>
        <taxon>Eukaryota</taxon>
        <taxon>Metazoa</taxon>
        <taxon>Ecdysozoa</taxon>
        <taxon>Arthropoda</taxon>
        <taxon>Hexapoda</taxon>
        <taxon>Insecta</taxon>
        <taxon>Pterygota</taxon>
        <taxon>Neoptera</taxon>
        <taxon>Endopterygota</taxon>
        <taxon>Lepidoptera</taxon>
        <taxon>Glossata</taxon>
        <taxon>Ditrysia</taxon>
        <taxon>Bombycoidea</taxon>
        <taxon>Lasiocampidae</taxon>
        <taxon>Dendrolimus</taxon>
    </lineage>
</organism>
<evidence type="ECO:0000313" key="2">
    <source>
        <dbReference type="Proteomes" id="UP000824533"/>
    </source>
</evidence>
<accession>A0ACC1CR38</accession>
<evidence type="ECO:0000313" key="1">
    <source>
        <dbReference type="EMBL" id="KAJ0174134.1"/>
    </source>
</evidence>
<dbReference type="EMBL" id="CM034404">
    <property type="protein sequence ID" value="KAJ0174134.1"/>
    <property type="molecule type" value="Genomic_DNA"/>
</dbReference>
<gene>
    <name evidence="1" type="ORF">K1T71_010280</name>
</gene>
<reference evidence="1 2" key="1">
    <citation type="journal article" date="2021" name="Front. Genet.">
        <title>Chromosome-Level Genome Assembly Reveals Significant Gene Expansion in the Toll and IMD Signaling Pathways of Dendrolimus kikuchii.</title>
        <authorList>
            <person name="Zhou J."/>
            <person name="Wu P."/>
            <person name="Xiong Z."/>
            <person name="Liu N."/>
            <person name="Zhao N."/>
            <person name="Ji M."/>
            <person name="Qiu Y."/>
            <person name="Yang B."/>
        </authorList>
    </citation>
    <scope>NUCLEOTIDE SEQUENCE [LARGE SCALE GENOMIC DNA]</scope>
    <source>
        <strain evidence="1">Ann1</strain>
    </source>
</reference>
<keyword evidence="2" id="KW-1185">Reference proteome</keyword>
<proteinExistence type="predicted"/>
<sequence length="509" mass="56489">MKDRIDNGLEVGDKKGNESATEVQTPPTLKEKIRKFLDAITVEPFLICFILAMTLGSLAVQIINTEKACRVALNYTEEVCRHVIDADNSENITEEAESATIKVVSDMTSWQMPLQYGVSAFLILFLGVWSDKTGNRKALMLLPTVGEIVSNFGMLWTSYFFMEVPLWATALIETLPSALSGGYSVAVMGAYSFLADVTTEQSRTFRFGVNSVIMALGYPIGLSISGIALKKMGYVGVFSITLVAYIIAFIYTYLNIHNVRNDKTKGTLTQKIIDFFHPKHFWELISLIFLSSRKQSIKIILVICAFIVVQGPSNGEAVVLYLYALRRYKMTAVDYTFFSTYSMLMGITGTVVAVSFFSKYLKIHDTFLGIIATTCKIVSSIVYGLAPTRGWLYAGPAFDFFGGSGLTAIRSLGTKVVTLEQVGKICSLIGLVESLVPIVYMPLYSQLFNNSFDTLPGAFYLVGGAMTVPALFIFLALFILHKKEQKDIVQNPESKEMYTYDNEFLNTNL</sequence>
<dbReference type="Proteomes" id="UP000824533">
    <property type="component" value="Linkage Group LG18"/>
</dbReference>